<dbReference type="AlphaFoldDB" id="A0AA43Q4J2"/>
<evidence type="ECO:0000313" key="12">
    <source>
        <dbReference type="Proteomes" id="UP001160519"/>
    </source>
</evidence>
<dbReference type="Pfam" id="PF13596">
    <property type="entry name" value="PAS_10"/>
    <property type="match status" value="1"/>
</dbReference>
<dbReference type="GO" id="GO:0006935">
    <property type="term" value="P:chemotaxis"/>
    <property type="evidence" value="ECO:0007669"/>
    <property type="project" value="UniProtKB-UniRule"/>
</dbReference>
<organism evidence="11 12">
    <name type="scientific">Candidatus Methylobacter titanis</name>
    <dbReference type="NCBI Taxonomy" id="3053457"/>
    <lineage>
        <taxon>Bacteria</taxon>
        <taxon>Pseudomonadati</taxon>
        <taxon>Pseudomonadota</taxon>
        <taxon>Gammaproteobacteria</taxon>
        <taxon>Methylococcales</taxon>
        <taxon>Methylococcaceae</taxon>
        <taxon>Methylobacter</taxon>
    </lineage>
</organism>
<name>A0AA43Q4J2_9GAMM</name>
<evidence type="ECO:0000256" key="3">
    <source>
        <dbReference type="ARBA" id="ARBA00022603"/>
    </source>
</evidence>
<dbReference type="Pfam" id="PF03705">
    <property type="entry name" value="CheR_N"/>
    <property type="match status" value="1"/>
</dbReference>
<feature type="domain" description="CheR-type methyltransferase" evidence="10">
    <location>
        <begin position="221"/>
        <end position="477"/>
    </location>
</feature>
<keyword evidence="5" id="KW-0949">S-adenosyl-L-methionine</keyword>
<dbReference type="InterPro" id="IPR050903">
    <property type="entry name" value="Bact_Chemotaxis_MeTrfase"/>
</dbReference>
<keyword evidence="4" id="KW-0808">Transferase</keyword>
<evidence type="ECO:0000256" key="1">
    <source>
        <dbReference type="ARBA" id="ARBA00001541"/>
    </source>
</evidence>
<keyword evidence="6" id="KW-0145">Chemotaxis</keyword>
<dbReference type="GO" id="GO:0005737">
    <property type="term" value="C:cytoplasm"/>
    <property type="evidence" value="ECO:0007669"/>
    <property type="project" value="InterPro"/>
</dbReference>
<evidence type="ECO:0000313" key="11">
    <source>
        <dbReference type="EMBL" id="MDI1231554.1"/>
    </source>
</evidence>
<comment type="caution">
    <text evidence="11">The sequence shown here is derived from an EMBL/GenBank/DDBJ whole genome shotgun (WGS) entry which is preliminary data.</text>
</comment>
<accession>A0AA43Q4J2</accession>
<evidence type="ECO:0000256" key="2">
    <source>
        <dbReference type="ARBA" id="ARBA00012534"/>
    </source>
</evidence>
<dbReference type="Gene3D" id="3.40.50.150">
    <property type="entry name" value="Vaccinia Virus protein VP39"/>
    <property type="match status" value="1"/>
</dbReference>
<dbReference type="SUPFAM" id="SSF47757">
    <property type="entry name" value="Chemotaxis receptor methyltransferase CheR, N-terminal domain"/>
    <property type="match status" value="1"/>
</dbReference>
<dbReference type="PROSITE" id="PS50122">
    <property type="entry name" value="CHEB"/>
    <property type="match status" value="1"/>
</dbReference>
<dbReference type="GO" id="GO:0000156">
    <property type="term" value="F:phosphorelay response regulator activity"/>
    <property type="evidence" value="ECO:0007669"/>
    <property type="project" value="InterPro"/>
</dbReference>
<feature type="region of interest" description="Disordered" evidence="8">
    <location>
        <begin position="630"/>
        <end position="654"/>
    </location>
</feature>
<keyword evidence="7" id="KW-0175">Coiled coil</keyword>
<dbReference type="Gene3D" id="3.30.450.20">
    <property type="entry name" value="PAS domain"/>
    <property type="match status" value="2"/>
</dbReference>
<dbReference type="SMART" id="SM00138">
    <property type="entry name" value="MeTrc"/>
    <property type="match status" value="1"/>
</dbReference>
<feature type="coiled-coil region" evidence="7">
    <location>
        <begin position="655"/>
        <end position="745"/>
    </location>
</feature>
<dbReference type="PANTHER" id="PTHR24422">
    <property type="entry name" value="CHEMOTAXIS PROTEIN METHYLTRANSFERASE"/>
    <property type="match status" value="1"/>
</dbReference>
<proteinExistence type="predicted"/>
<dbReference type="InterPro" id="IPR035965">
    <property type="entry name" value="PAS-like_dom_sf"/>
</dbReference>
<sequence length="972" mass="109611">MTQKKTKPTPSARSKKPPRQNSDFPIVGLGASAGGLEAFEQFFRHAPPDSGMAFVLVSHLDPSHASILTEILQRITTMPVVEAQDQMQVMPNQVYVIPPNRDMTIFHGALQLSIPAMPHGQRMPIDAFLRSLAEDQAEKACGILFSGTGTDGTLGLRAILGAGGITIAQEPTTAKFDGMPVSAIQAGYVTHILPVEKMPGVLLSGIHTLSPPLPPIALSGINRILQQLRTSTGHDFSLYKKSTITRRIQRRMSQNNTEDTDSYARFLKENPSEIKSLFKELLINVTNFFRDQEAFVALKQDILPTLLADKPDNYIFRVWVAGCATGEEAYSIAIVLRELIDEYLYVFEVQIYSTDLAEDTITTARAGYYPPNIAQDVTPERLRRFFIKEDSGYRVKKEIREMVVFAVQNIIKDPPFTKLDLLSCRNLMIYLEPELQNRLIPAFHYALKPGGVLFLSPSEGIGNHTELFTPLNRKWKFYRAIPTTASARTMLTSNLNWTTEPTYKSPEDIIKTAKETNIAELTRRMLLQFYAPTSVVTDLKGNILYVYGETGKYLRPAPGHATLNMIDMAREGLQLELRTAILAANQGTPTLNQELSVKTNGDFHPVQLSIRNLSNPNNHQNLLLVSFQDTNHSASEKPERIKRKRTSKPNEPHHIEELERELAYTKENLQATIEEQYASNEELKCTNEEMQSTNEELQSTNEELETSKEELQSINEELVTVNSELQAKIVQLADMQNDMKNLLDNIHVGTIFLDQQLIIRRFTRDATQIYRLVASDVGRALSDIKPELEGKDLLDDAHTVLDNLTPIEREVKTVNGNCYLARIQPYRTLENMIDGVVLTFTNITERNRAIAVQEARLLAESIVDTVREPLIVLNDELKVVTASRSFYQNFKVTAEETVGRPLYELSKGQWNILALRELLETVLSHNQAFEDYQVDYHFPTMGHRKLQLNARSIIGRTGEPQLILLAIENIVD</sequence>
<feature type="active site" evidence="6">
    <location>
        <position position="32"/>
    </location>
</feature>
<dbReference type="InterPro" id="IPR035909">
    <property type="entry name" value="CheB_C"/>
</dbReference>
<protein>
    <recommendedName>
        <fullName evidence="2">protein-glutamate O-methyltransferase</fullName>
        <ecNumber evidence="2">2.1.1.80</ecNumber>
    </recommendedName>
</protein>
<dbReference type="InterPro" id="IPR022641">
    <property type="entry name" value="CheR_N"/>
</dbReference>
<keyword evidence="3" id="KW-0489">Methyltransferase</keyword>
<dbReference type="Gene3D" id="1.10.155.10">
    <property type="entry name" value="Chemotaxis receptor methyltransferase CheR, N-terminal domain"/>
    <property type="match status" value="1"/>
</dbReference>
<evidence type="ECO:0000256" key="7">
    <source>
        <dbReference type="SAM" id="Coils"/>
    </source>
</evidence>
<dbReference type="InterPro" id="IPR036804">
    <property type="entry name" value="CheR_N_sf"/>
</dbReference>
<feature type="active site" evidence="6">
    <location>
        <position position="59"/>
    </location>
</feature>
<evidence type="ECO:0000256" key="6">
    <source>
        <dbReference type="PROSITE-ProRule" id="PRU00050"/>
    </source>
</evidence>
<dbReference type="InterPro" id="IPR013767">
    <property type="entry name" value="PAS_fold"/>
</dbReference>
<gene>
    <name evidence="11" type="ORF">PSU93_10425</name>
</gene>
<dbReference type="SMART" id="SM00091">
    <property type="entry name" value="PAS"/>
    <property type="match status" value="2"/>
</dbReference>
<dbReference type="Pfam" id="PF01739">
    <property type="entry name" value="CheR"/>
    <property type="match status" value="1"/>
</dbReference>
<dbReference type="GO" id="GO:0008983">
    <property type="term" value="F:protein-glutamate O-methyltransferase activity"/>
    <property type="evidence" value="ECO:0007669"/>
    <property type="project" value="UniProtKB-EC"/>
</dbReference>
<dbReference type="InterPro" id="IPR000014">
    <property type="entry name" value="PAS"/>
</dbReference>
<dbReference type="PANTHER" id="PTHR24422:SF27">
    <property type="entry name" value="PROTEIN-GLUTAMATE O-METHYLTRANSFERASE"/>
    <property type="match status" value="1"/>
</dbReference>
<dbReference type="InterPro" id="IPR029063">
    <property type="entry name" value="SAM-dependent_MTases_sf"/>
</dbReference>
<dbReference type="Proteomes" id="UP001160519">
    <property type="component" value="Unassembled WGS sequence"/>
</dbReference>
<dbReference type="EMBL" id="JAQSDF010000032">
    <property type="protein sequence ID" value="MDI1231554.1"/>
    <property type="molecule type" value="Genomic_DNA"/>
</dbReference>
<dbReference type="GO" id="GO:0008984">
    <property type="term" value="F:protein-glutamate methylesterase activity"/>
    <property type="evidence" value="ECO:0007669"/>
    <property type="project" value="InterPro"/>
</dbReference>
<evidence type="ECO:0000256" key="4">
    <source>
        <dbReference type="ARBA" id="ARBA00022679"/>
    </source>
</evidence>
<dbReference type="InterPro" id="IPR022642">
    <property type="entry name" value="CheR_C"/>
</dbReference>
<dbReference type="SUPFAM" id="SSF53335">
    <property type="entry name" value="S-adenosyl-L-methionine-dependent methyltransferases"/>
    <property type="match status" value="1"/>
</dbReference>
<feature type="domain" description="CheB-type methylesterase" evidence="9">
    <location>
        <begin position="20"/>
        <end position="209"/>
    </location>
</feature>
<dbReference type="PRINTS" id="PR00996">
    <property type="entry name" value="CHERMTFRASE"/>
</dbReference>
<dbReference type="Pfam" id="PF00989">
    <property type="entry name" value="PAS"/>
    <property type="match status" value="1"/>
</dbReference>
<keyword evidence="6" id="KW-0378">Hydrolase</keyword>
<dbReference type="PROSITE" id="PS50123">
    <property type="entry name" value="CHER"/>
    <property type="match status" value="1"/>
</dbReference>
<dbReference type="GO" id="GO:0032259">
    <property type="term" value="P:methylation"/>
    <property type="evidence" value="ECO:0007669"/>
    <property type="project" value="UniProtKB-KW"/>
</dbReference>
<dbReference type="Gene3D" id="3.40.50.180">
    <property type="entry name" value="Methylesterase CheB, C-terminal domain"/>
    <property type="match status" value="1"/>
</dbReference>
<evidence type="ECO:0000256" key="8">
    <source>
        <dbReference type="SAM" id="MobiDB-lite"/>
    </source>
</evidence>
<feature type="active site" evidence="6">
    <location>
        <position position="151"/>
    </location>
</feature>
<dbReference type="CDD" id="cd02440">
    <property type="entry name" value="AdoMet_MTases"/>
    <property type="match status" value="1"/>
</dbReference>
<dbReference type="InterPro" id="IPR000780">
    <property type="entry name" value="CheR_MeTrfase"/>
</dbReference>
<dbReference type="Pfam" id="PF01339">
    <property type="entry name" value="CheB_methylest"/>
    <property type="match status" value="1"/>
</dbReference>
<reference evidence="11" key="1">
    <citation type="submission" date="2023-01" db="EMBL/GenBank/DDBJ databases">
        <title>Biogeochemical cycle of methane in antarctic sediments.</title>
        <authorList>
            <person name="Roldan D.M."/>
            <person name="Menes R.J."/>
        </authorList>
    </citation>
    <scope>NUCLEOTIDE SEQUENCE [LARGE SCALE GENOMIC DNA]</scope>
    <source>
        <strain evidence="11">K-2018 MAG008</strain>
    </source>
</reference>
<dbReference type="GO" id="GO:0006355">
    <property type="term" value="P:regulation of DNA-templated transcription"/>
    <property type="evidence" value="ECO:0007669"/>
    <property type="project" value="InterPro"/>
</dbReference>
<comment type="catalytic activity">
    <reaction evidence="1">
        <text>L-glutamyl-[protein] + S-adenosyl-L-methionine = [protein]-L-glutamate 5-O-methyl ester + S-adenosyl-L-homocysteine</text>
        <dbReference type="Rhea" id="RHEA:24452"/>
        <dbReference type="Rhea" id="RHEA-COMP:10208"/>
        <dbReference type="Rhea" id="RHEA-COMP:10311"/>
        <dbReference type="ChEBI" id="CHEBI:29973"/>
        <dbReference type="ChEBI" id="CHEBI:57856"/>
        <dbReference type="ChEBI" id="CHEBI:59789"/>
        <dbReference type="ChEBI" id="CHEBI:82795"/>
        <dbReference type="EC" id="2.1.1.80"/>
    </reaction>
</comment>
<feature type="region of interest" description="Disordered" evidence="8">
    <location>
        <begin position="1"/>
        <end position="27"/>
    </location>
</feature>
<dbReference type="SUPFAM" id="SSF55785">
    <property type="entry name" value="PYP-like sensor domain (PAS domain)"/>
    <property type="match status" value="2"/>
</dbReference>
<dbReference type="InterPro" id="IPR000673">
    <property type="entry name" value="Sig_transdc_resp-reg_Me-estase"/>
</dbReference>
<dbReference type="EC" id="2.1.1.80" evidence="2"/>
<evidence type="ECO:0000259" key="10">
    <source>
        <dbReference type="PROSITE" id="PS50123"/>
    </source>
</evidence>
<dbReference type="CDD" id="cd16434">
    <property type="entry name" value="CheB-CheR_fusion"/>
    <property type="match status" value="1"/>
</dbReference>
<evidence type="ECO:0000256" key="5">
    <source>
        <dbReference type="ARBA" id="ARBA00022691"/>
    </source>
</evidence>
<keyword evidence="12" id="KW-1185">Reference proteome</keyword>
<evidence type="ECO:0000259" key="9">
    <source>
        <dbReference type="PROSITE" id="PS50122"/>
    </source>
</evidence>
<feature type="compositionally biased region" description="Basic residues" evidence="8">
    <location>
        <begin position="1"/>
        <end position="18"/>
    </location>
</feature>
<dbReference type="SUPFAM" id="SSF52738">
    <property type="entry name" value="Methylesterase CheB, C-terminal domain"/>
    <property type="match status" value="1"/>
</dbReference>
<dbReference type="CDD" id="cd00130">
    <property type="entry name" value="PAS"/>
    <property type="match status" value="1"/>
</dbReference>